<evidence type="ECO:0000256" key="4">
    <source>
        <dbReference type="ARBA" id="ARBA00022989"/>
    </source>
</evidence>
<comment type="caution">
    <text evidence="7">The sequence shown here is derived from an EMBL/GenBank/DDBJ whole genome shotgun (WGS) entry which is preliminary data.</text>
</comment>
<feature type="transmembrane region" description="Helical" evidence="6">
    <location>
        <begin position="148"/>
        <end position="167"/>
    </location>
</feature>
<feature type="transmembrane region" description="Helical" evidence="6">
    <location>
        <begin position="188"/>
        <end position="211"/>
    </location>
</feature>
<evidence type="ECO:0000256" key="5">
    <source>
        <dbReference type="ARBA" id="ARBA00023136"/>
    </source>
</evidence>
<dbReference type="InterPro" id="IPR050833">
    <property type="entry name" value="Poly_Biosynth_Transport"/>
</dbReference>
<name>A0AAW8DFG5_9MICC</name>
<keyword evidence="2" id="KW-1003">Cell membrane</keyword>
<dbReference type="Proteomes" id="UP001242995">
    <property type="component" value="Unassembled WGS sequence"/>
</dbReference>
<keyword evidence="3 6" id="KW-0812">Transmembrane</keyword>
<feature type="transmembrane region" description="Helical" evidence="6">
    <location>
        <begin position="339"/>
        <end position="358"/>
    </location>
</feature>
<reference evidence="7" key="1">
    <citation type="submission" date="2023-07" db="EMBL/GenBank/DDBJ databases">
        <title>Sorghum-associated microbial communities from plants grown in Nebraska, USA.</title>
        <authorList>
            <person name="Schachtman D."/>
        </authorList>
    </citation>
    <scope>NUCLEOTIDE SEQUENCE</scope>
    <source>
        <strain evidence="7">DS1006</strain>
    </source>
</reference>
<evidence type="ECO:0000256" key="6">
    <source>
        <dbReference type="SAM" id="Phobius"/>
    </source>
</evidence>
<sequence length="415" mass="42992">MILISRALNLDEAGVVFVLFTLMNLAATMGRFGTDNLVLRRIASGQHGHAIEARWLRAACWAASSIAGALLSGLLTTGLLPLPASAHGVPEAACVGLMTVFYALSVFAGAVLRGSGRLVAGILAELGLAPWLTILFVGAQMLLGKPTVLTVLLALLAAGAITALWALKSAQSAISFPGKIDWVEGLLFIQKHLSSLASLMGTSLLFFALVWVPQLSLGFVGTGSQVAQYTAAARIASFISIFPSIQTSYLAPKFAALAYSGRKEELSEECGRAALMAMVVAVPLLVTISYMPGLFLRLFGGGYQDAAIPTLVLCIGAYVTLFFGQVNTLMVTAGLEHPALVLNAILLVAVAGVCLLGAPTIGVVGVSIASAAGSAVYAMIATLVVSSKVGANPTLVSYFQYVSFQNSPTVNVKSG</sequence>
<feature type="transmembrane region" description="Helical" evidence="6">
    <location>
        <begin position="273"/>
        <end position="295"/>
    </location>
</feature>
<keyword evidence="4 6" id="KW-1133">Transmembrane helix</keyword>
<dbReference type="PANTHER" id="PTHR30250:SF11">
    <property type="entry name" value="O-ANTIGEN TRANSPORTER-RELATED"/>
    <property type="match status" value="1"/>
</dbReference>
<feature type="transmembrane region" description="Helical" evidence="6">
    <location>
        <begin position="231"/>
        <end position="252"/>
    </location>
</feature>
<proteinExistence type="predicted"/>
<feature type="transmembrane region" description="Helical" evidence="6">
    <location>
        <begin position="95"/>
        <end position="112"/>
    </location>
</feature>
<dbReference type="EMBL" id="JAUSRG010000003">
    <property type="protein sequence ID" value="MDP9904641.1"/>
    <property type="molecule type" value="Genomic_DNA"/>
</dbReference>
<feature type="transmembrane region" description="Helical" evidence="6">
    <location>
        <begin position="119"/>
        <end position="142"/>
    </location>
</feature>
<feature type="transmembrane region" description="Helical" evidence="6">
    <location>
        <begin position="13"/>
        <end position="34"/>
    </location>
</feature>
<feature type="transmembrane region" description="Helical" evidence="6">
    <location>
        <begin position="364"/>
        <end position="385"/>
    </location>
</feature>
<evidence type="ECO:0000256" key="1">
    <source>
        <dbReference type="ARBA" id="ARBA00004651"/>
    </source>
</evidence>
<dbReference type="AlphaFoldDB" id="A0AAW8DFG5"/>
<accession>A0AAW8DFG5</accession>
<dbReference type="PANTHER" id="PTHR30250">
    <property type="entry name" value="PST FAMILY PREDICTED COLANIC ACID TRANSPORTER"/>
    <property type="match status" value="1"/>
</dbReference>
<evidence type="ECO:0000313" key="8">
    <source>
        <dbReference type="Proteomes" id="UP001242995"/>
    </source>
</evidence>
<dbReference type="GO" id="GO:0005886">
    <property type="term" value="C:plasma membrane"/>
    <property type="evidence" value="ECO:0007669"/>
    <property type="project" value="UniProtKB-SubCell"/>
</dbReference>
<evidence type="ECO:0000313" key="7">
    <source>
        <dbReference type="EMBL" id="MDP9904641.1"/>
    </source>
</evidence>
<evidence type="ECO:0000256" key="2">
    <source>
        <dbReference type="ARBA" id="ARBA00022475"/>
    </source>
</evidence>
<comment type="subcellular location">
    <subcellularLocation>
        <location evidence="1">Cell membrane</location>
        <topology evidence="1">Multi-pass membrane protein</topology>
    </subcellularLocation>
</comment>
<dbReference type="RefSeq" id="WP_306973071.1">
    <property type="nucleotide sequence ID" value="NZ_JAUSTF010000004.1"/>
</dbReference>
<organism evidence="7 8">
    <name type="scientific">Arthrobacter bambusae</name>
    <dbReference type="NCBI Taxonomy" id="1338426"/>
    <lineage>
        <taxon>Bacteria</taxon>
        <taxon>Bacillati</taxon>
        <taxon>Actinomycetota</taxon>
        <taxon>Actinomycetes</taxon>
        <taxon>Micrococcales</taxon>
        <taxon>Micrococcaceae</taxon>
        <taxon>Arthrobacter</taxon>
    </lineage>
</organism>
<feature type="transmembrane region" description="Helical" evidence="6">
    <location>
        <begin position="307"/>
        <end position="327"/>
    </location>
</feature>
<feature type="transmembrane region" description="Helical" evidence="6">
    <location>
        <begin position="55"/>
        <end position="75"/>
    </location>
</feature>
<protein>
    <submittedName>
        <fullName evidence="7">O-antigen/teichoic acid export membrane protein</fullName>
    </submittedName>
</protein>
<keyword evidence="5 6" id="KW-0472">Membrane</keyword>
<evidence type="ECO:0000256" key="3">
    <source>
        <dbReference type="ARBA" id="ARBA00022692"/>
    </source>
</evidence>
<gene>
    <name evidence="7" type="ORF">J2S90_001596</name>
</gene>